<evidence type="ECO:0000256" key="3">
    <source>
        <dbReference type="ARBA" id="ARBA00022692"/>
    </source>
</evidence>
<feature type="transmembrane region" description="Helical" evidence="8">
    <location>
        <begin position="710"/>
        <end position="734"/>
    </location>
</feature>
<dbReference type="SUPFAM" id="SSF49723">
    <property type="entry name" value="Lipase/lipooxygenase domain (PLAT/LH2 domain)"/>
    <property type="match status" value="1"/>
</dbReference>
<evidence type="ECO:0000256" key="4">
    <source>
        <dbReference type="ARBA" id="ARBA00022989"/>
    </source>
</evidence>
<dbReference type="Pfam" id="PF01477">
    <property type="entry name" value="PLAT"/>
    <property type="match status" value="1"/>
</dbReference>
<organism evidence="12 13">
    <name type="scientific">Oncorhynchus mykiss</name>
    <name type="common">Rainbow trout</name>
    <name type="synonym">Salmo gairdneri</name>
    <dbReference type="NCBI Taxonomy" id="8022"/>
    <lineage>
        <taxon>Eukaryota</taxon>
        <taxon>Metazoa</taxon>
        <taxon>Chordata</taxon>
        <taxon>Craniata</taxon>
        <taxon>Vertebrata</taxon>
        <taxon>Euteleostomi</taxon>
        <taxon>Actinopterygii</taxon>
        <taxon>Neopterygii</taxon>
        <taxon>Teleostei</taxon>
        <taxon>Protacanthopterygii</taxon>
        <taxon>Salmoniformes</taxon>
        <taxon>Salmonidae</taxon>
        <taxon>Salmoninae</taxon>
        <taxon>Oncorhynchus</taxon>
    </lineage>
</organism>
<evidence type="ECO:0000256" key="5">
    <source>
        <dbReference type="ARBA" id="ARBA00023136"/>
    </source>
</evidence>
<feature type="domain" description="GAIN-B" evidence="11">
    <location>
        <begin position="125"/>
        <end position="266"/>
    </location>
</feature>
<dbReference type="Pfam" id="PF01825">
    <property type="entry name" value="GPS"/>
    <property type="match status" value="1"/>
</dbReference>
<dbReference type="FunFam" id="2.60.60.20:FF:000008">
    <property type="entry name" value="Polycystic kidney disease 1-like 2, isoform CRA_a"/>
    <property type="match status" value="1"/>
</dbReference>
<keyword evidence="3 8" id="KW-0812">Transmembrane</keyword>
<dbReference type="InterPro" id="IPR036392">
    <property type="entry name" value="PLAT/LH2_dom_sf"/>
</dbReference>
<dbReference type="EMBL" id="FR905340">
    <property type="protein sequence ID" value="CDQ78548.1"/>
    <property type="molecule type" value="Genomic_DNA"/>
</dbReference>
<dbReference type="InterPro" id="IPR042060">
    <property type="entry name" value="PLAT_polycystin1"/>
</dbReference>
<feature type="signal peptide" evidence="9">
    <location>
        <begin position="1"/>
        <end position="30"/>
    </location>
</feature>
<feature type="chain" id="PRO_5001595130" description="PLAT domain-containing protein" evidence="9">
    <location>
        <begin position="31"/>
        <end position="824"/>
    </location>
</feature>
<dbReference type="Gene3D" id="2.60.220.50">
    <property type="match status" value="1"/>
</dbReference>
<sequence>MHLAVLYSNVSCLTLVFFLTQSQMHNKVLGSDDDAYIKLPSFSALQSSLENHSVVNVQMTTFMGNPYPSTENITGTVCTLVLRDGLTEISVENLTELIEIVLPRPDAPVLSGITVSLEEGAQVGTSFNTTDPNITVIFTVEPSVNVSIELLLGLGSPPNDTHYKHRTVLRHTEGYRWLVTPEMLEKGTGTWYVNASLFNSTWSKGLTLQITTFTTKCMYWNTKQLTWSIAGCWVGIQSTPRMTHCLCNHLTSFGSSFFVMPNYVDVSLTAQYFATVNENYVVVALLSAFFGLYLVTLLWACYADKRALTRRKMTLLKDNHPCANYNYLLNVQTGSRRGAGTSANVTVKLVGTQGESEPHHLSDPDKPVFERRGVDLFLVTTPFPLGELTGIQLCHDNSGGHPSWYLNKVTIQDLQRQKVWHFLSSSWLSSDRGEGLTKKTLNAAKKNEIRSFRNIFQTRTSSGFRDQHIWVSIVDPPWRSPFTRAQRVSCCMSLLLCTMAINIAFWKIPKNHQSPVIFTIGSLEVTWEEIMVGVESGLLMFPINILIITIFRSIKSRVAQPKEKNHDIQGLKSLAVTMPTILKDTEEMVNLLCKSQKNKVPELEKKLESCDDLCSALGRVQGVIQLMQGLSEGDPHWVYCSKFVLYFLHHLSMCLERLDESAFPTPEARQHILNTVHLLQKTSEMVFTSHMAYSPPRVAREKRKSSSCWLPWWFVFVGWFLLVSISVVSTYFTLMYGFAYGREKSIQWVISLAMSLFQSIFILQPLKVIGMAIFFALLLKPVAVEDSEEVGLLLKGKTLYHRKPTVQGSHKTLMLYLSVSSTKA</sequence>
<dbReference type="PaxDb" id="8022-A0A060XFZ6"/>
<dbReference type="PROSITE" id="PS50221">
    <property type="entry name" value="GAIN_B"/>
    <property type="match status" value="1"/>
</dbReference>
<evidence type="ECO:0000313" key="13">
    <source>
        <dbReference type="Proteomes" id="UP000193380"/>
    </source>
</evidence>
<dbReference type="STRING" id="8022.A0A060XFZ6"/>
<dbReference type="AlphaFoldDB" id="A0A060XFZ6"/>
<feature type="transmembrane region" description="Helical" evidence="8">
    <location>
        <begin position="280"/>
        <end position="303"/>
    </location>
</feature>
<keyword evidence="9" id="KW-0732">Signal</keyword>
<feature type="transmembrane region" description="Helical" evidence="8">
    <location>
        <begin position="530"/>
        <end position="551"/>
    </location>
</feature>
<dbReference type="PANTHER" id="PTHR10877:SF197">
    <property type="entry name" value="POLYCYSTIC KIDNEY DISEASE PROTEIN 1-LIKE 2"/>
    <property type="match status" value="1"/>
</dbReference>
<dbReference type="Proteomes" id="UP000193380">
    <property type="component" value="Unassembled WGS sequence"/>
</dbReference>
<dbReference type="InterPro" id="IPR046338">
    <property type="entry name" value="GAIN_dom_sf"/>
</dbReference>
<dbReference type="InterPro" id="IPR000434">
    <property type="entry name" value="PC1"/>
</dbReference>
<evidence type="ECO:0008006" key="14">
    <source>
        <dbReference type="Google" id="ProtNLM"/>
    </source>
</evidence>
<dbReference type="SMART" id="SM00303">
    <property type="entry name" value="GPS"/>
    <property type="match status" value="1"/>
</dbReference>
<name>A0A060XFZ6_ONCMY</name>
<dbReference type="InterPro" id="IPR001024">
    <property type="entry name" value="PLAT/LH2_dom"/>
</dbReference>
<dbReference type="InterPro" id="IPR000203">
    <property type="entry name" value="GPS"/>
</dbReference>
<keyword evidence="4 8" id="KW-1133">Transmembrane helix</keyword>
<comment type="subcellular location">
    <subcellularLocation>
        <location evidence="1">Membrane</location>
    </subcellularLocation>
</comment>
<comment type="caution">
    <text evidence="7">Lacks conserved residue(s) required for the propagation of feature annotation.</text>
</comment>
<evidence type="ECO:0000256" key="6">
    <source>
        <dbReference type="ARBA" id="ARBA00023157"/>
    </source>
</evidence>
<evidence type="ECO:0000256" key="1">
    <source>
        <dbReference type="ARBA" id="ARBA00004370"/>
    </source>
</evidence>
<keyword evidence="6" id="KW-1015">Disulfide bond</keyword>
<feature type="domain" description="PLAT" evidence="10">
    <location>
        <begin position="325"/>
        <end position="442"/>
    </location>
</feature>
<reference evidence="12" key="2">
    <citation type="submission" date="2014-03" db="EMBL/GenBank/DDBJ databases">
        <authorList>
            <person name="Genoscope - CEA"/>
        </authorList>
    </citation>
    <scope>NUCLEOTIDE SEQUENCE</scope>
</reference>
<dbReference type="SMART" id="SM00308">
    <property type="entry name" value="LH2"/>
    <property type="match status" value="1"/>
</dbReference>
<dbReference type="GO" id="GO:0016020">
    <property type="term" value="C:membrane"/>
    <property type="evidence" value="ECO:0007669"/>
    <property type="project" value="UniProtKB-SubCell"/>
</dbReference>
<proteinExistence type="inferred from homology"/>
<gene>
    <name evidence="12" type="ORF">GSONMT00047912001</name>
</gene>
<evidence type="ECO:0000313" key="12">
    <source>
        <dbReference type="EMBL" id="CDQ78548.1"/>
    </source>
</evidence>
<reference evidence="12" key="1">
    <citation type="journal article" date="2014" name="Nat. Commun.">
        <title>The rainbow trout genome provides novel insights into evolution after whole-genome duplication in vertebrates.</title>
        <authorList>
            <person name="Berthelot C."/>
            <person name="Brunet F."/>
            <person name="Chalopin D."/>
            <person name="Juanchich A."/>
            <person name="Bernard M."/>
            <person name="Noel B."/>
            <person name="Bento P."/>
            <person name="Da Silva C."/>
            <person name="Labadie K."/>
            <person name="Alberti A."/>
            <person name="Aury J.M."/>
            <person name="Louis A."/>
            <person name="Dehais P."/>
            <person name="Bardou P."/>
            <person name="Montfort J."/>
            <person name="Klopp C."/>
            <person name="Cabau C."/>
            <person name="Gaspin C."/>
            <person name="Thorgaard G.H."/>
            <person name="Boussaha M."/>
            <person name="Quillet E."/>
            <person name="Guyomard R."/>
            <person name="Galiana D."/>
            <person name="Bobe J."/>
            <person name="Volff J.N."/>
            <person name="Genet C."/>
            <person name="Wincker P."/>
            <person name="Jaillon O."/>
            <person name="Roest Crollius H."/>
            <person name="Guiguen Y."/>
        </authorList>
    </citation>
    <scope>NUCLEOTIDE SEQUENCE [LARGE SCALE GENOMIC DNA]</scope>
</reference>
<dbReference type="PROSITE" id="PS50095">
    <property type="entry name" value="PLAT"/>
    <property type="match status" value="1"/>
</dbReference>
<dbReference type="GO" id="GO:0005262">
    <property type="term" value="F:calcium channel activity"/>
    <property type="evidence" value="ECO:0007669"/>
    <property type="project" value="TreeGrafter"/>
</dbReference>
<dbReference type="GO" id="GO:0050982">
    <property type="term" value="P:detection of mechanical stimulus"/>
    <property type="evidence" value="ECO:0007669"/>
    <property type="project" value="TreeGrafter"/>
</dbReference>
<keyword evidence="5 8" id="KW-0472">Membrane</keyword>
<dbReference type="Gene3D" id="2.60.60.20">
    <property type="entry name" value="PLAT/LH2 domain"/>
    <property type="match status" value="1"/>
</dbReference>
<evidence type="ECO:0000259" key="10">
    <source>
        <dbReference type="PROSITE" id="PS50095"/>
    </source>
</evidence>
<evidence type="ECO:0000256" key="2">
    <source>
        <dbReference type="ARBA" id="ARBA00007200"/>
    </source>
</evidence>
<protein>
    <recommendedName>
        <fullName evidence="14">PLAT domain-containing protein</fullName>
    </recommendedName>
</protein>
<evidence type="ECO:0000256" key="9">
    <source>
        <dbReference type="SAM" id="SignalP"/>
    </source>
</evidence>
<feature type="transmembrane region" description="Helical" evidence="8">
    <location>
        <begin position="488"/>
        <end position="506"/>
    </location>
</feature>
<evidence type="ECO:0000259" key="11">
    <source>
        <dbReference type="PROSITE" id="PS50221"/>
    </source>
</evidence>
<dbReference type="InterPro" id="IPR051223">
    <property type="entry name" value="Polycystin"/>
</dbReference>
<accession>A0A060XFZ6</accession>
<dbReference type="InterPro" id="IPR057244">
    <property type="entry name" value="GAIN_B"/>
</dbReference>
<comment type="similarity">
    <text evidence="2">Belongs to the polycystin family.</text>
</comment>
<dbReference type="CDD" id="cd01752">
    <property type="entry name" value="PLAT_polycystin"/>
    <property type="match status" value="1"/>
</dbReference>
<feature type="transmembrane region" description="Helical" evidence="8">
    <location>
        <begin position="746"/>
        <end position="779"/>
    </location>
</feature>
<dbReference type="PRINTS" id="PR00500">
    <property type="entry name" value="POLYCYSTIN1"/>
</dbReference>
<dbReference type="PANTHER" id="PTHR10877">
    <property type="entry name" value="POLYCYSTIN FAMILY MEMBER"/>
    <property type="match status" value="1"/>
</dbReference>
<evidence type="ECO:0000256" key="8">
    <source>
        <dbReference type="SAM" id="Phobius"/>
    </source>
</evidence>
<evidence type="ECO:0000256" key="7">
    <source>
        <dbReference type="PROSITE-ProRule" id="PRU00152"/>
    </source>
</evidence>